<dbReference type="AlphaFoldDB" id="Q1IMX2"/>
<proteinExistence type="predicted"/>
<gene>
    <name evidence="2" type="ordered locus">Acid345_2777</name>
</gene>
<keyword evidence="3" id="KW-1185">Reference proteome</keyword>
<evidence type="ECO:0000313" key="3">
    <source>
        <dbReference type="Proteomes" id="UP000002432"/>
    </source>
</evidence>
<dbReference type="STRING" id="204669.Acid345_2777"/>
<dbReference type="EnsemblBacteria" id="ABF41778">
    <property type="protein sequence ID" value="ABF41778"/>
    <property type="gene ID" value="Acid345_2777"/>
</dbReference>
<protein>
    <recommendedName>
        <fullName evidence="4">Rhs family protein</fullName>
    </recommendedName>
</protein>
<name>Q1IMX2_KORVE</name>
<accession>Q1IMX2</accession>
<dbReference type="KEGG" id="aba:Acid345_2777"/>
<sequence length="144" mass="15851">MLARRDLPSGTVKYYFGDHLGSASVLTDIQGNIYKQYDYAPYGELHWQSGSDTNHYLFTGKERDTETGNDYFGAVLRVGDGKVHDAGLGSHTGADSIRETGATPIAEPIRLRREQSNNRNRSGWASGSQVGASRRQTSSDYEGM</sequence>
<organism evidence="2 3">
    <name type="scientific">Koribacter versatilis (strain Ellin345)</name>
    <dbReference type="NCBI Taxonomy" id="204669"/>
    <lineage>
        <taxon>Bacteria</taxon>
        <taxon>Pseudomonadati</taxon>
        <taxon>Acidobacteriota</taxon>
        <taxon>Terriglobia</taxon>
        <taxon>Terriglobales</taxon>
        <taxon>Candidatus Korobacteraceae</taxon>
        <taxon>Candidatus Korobacter</taxon>
    </lineage>
</organism>
<feature type="region of interest" description="Disordered" evidence="1">
    <location>
        <begin position="85"/>
        <end position="144"/>
    </location>
</feature>
<evidence type="ECO:0008006" key="4">
    <source>
        <dbReference type="Google" id="ProtNLM"/>
    </source>
</evidence>
<dbReference type="Gene3D" id="2.180.10.10">
    <property type="entry name" value="RHS repeat-associated core"/>
    <property type="match status" value="1"/>
</dbReference>
<dbReference type="HOGENOM" id="CLU_1793963_0_0_0"/>
<reference evidence="2 3" key="1">
    <citation type="journal article" date="2009" name="Appl. Environ. Microbiol.">
        <title>Three genomes from the phylum Acidobacteria provide insight into the lifestyles of these microorganisms in soils.</title>
        <authorList>
            <person name="Ward N.L."/>
            <person name="Challacombe J.F."/>
            <person name="Janssen P.H."/>
            <person name="Henrissat B."/>
            <person name="Coutinho P.M."/>
            <person name="Wu M."/>
            <person name="Xie G."/>
            <person name="Haft D.H."/>
            <person name="Sait M."/>
            <person name="Badger J."/>
            <person name="Barabote R.D."/>
            <person name="Bradley B."/>
            <person name="Brettin T.S."/>
            <person name="Brinkac L.M."/>
            <person name="Bruce D."/>
            <person name="Creasy T."/>
            <person name="Daugherty S.C."/>
            <person name="Davidsen T.M."/>
            <person name="DeBoy R.T."/>
            <person name="Detter J.C."/>
            <person name="Dodson R.J."/>
            <person name="Durkin A.S."/>
            <person name="Ganapathy A."/>
            <person name="Gwinn-Giglio M."/>
            <person name="Han C.S."/>
            <person name="Khouri H."/>
            <person name="Kiss H."/>
            <person name="Kothari S.P."/>
            <person name="Madupu R."/>
            <person name="Nelson K.E."/>
            <person name="Nelson W.C."/>
            <person name="Paulsen I."/>
            <person name="Penn K."/>
            <person name="Ren Q."/>
            <person name="Rosovitz M.J."/>
            <person name="Selengut J.D."/>
            <person name="Shrivastava S."/>
            <person name="Sullivan S.A."/>
            <person name="Tapia R."/>
            <person name="Thompson L.S."/>
            <person name="Watkins K.L."/>
            <person name="Yang Q."/>
            <person name="Yu C."/>
            <person name="Zafar N."/>
            <person name="Zhou L."/>
            <person name="Kuske C.R."/>
        </authorList>
    </citation>
    <scope>NUCLEOTIDE SEQUENCE [LARGE SCALE GENOMIC DNA]</scope>
    <source>
        <strain evidence="2 3">Ellin345</strain>
    </source>
</reference>
<dbReference type="EMBL" id="CP000360">
    <property type="protein sequence ID" value="ABF41778.1"/>
    <property type="molecule type" value="Genomic_DNA"/>
</dbReference>
<feature type="compositionally biased region" description="Polar residues" evidence="1">
    <location>
        <begin position="117"/>
        <end position="144"/>
    </location>
</feature>
<dbReference type="Proteomes" id="UP000002432">
    <property type="component" value="Chromosome"/>
</dbReference>
<evidence type="ECO:0000256" key="1">
    <source>
        <dbReference type="SAM" id="MobiDB-lite"/>
    </source>
</evidence>
<evidence type="ECO:0000313" key="2">
    <source>
        <dbReference type="EMBL" id="ABF41778.1"/>
    </source>
</evidence>